<evidence type="ECO:0000313" key="3">
    <source>
        <dbReference type="Proteomes" id="UP000231586"/>
    </source>
</evidence>
<feature type="compositionally biased region" description="Basic residues" evidence="1">
    <location>
        <begin position="218"/>
        <end position="230"/>
    </location>
</feature>
<dbReference type="Proteomes" id="UP000231586">
    <property type="component" value="Unassembled WGS sequence"/>
</dbReference>
<organism evidence="2 3">
    <name type="scientific">Luteimicrobium subarcticum</name>
    <dbReference type="NCBI Taxonomy" id="620910"/>
    <lineage>
        <taxon>Bacteria</taxon>
        <taxon>Bacillati</taxon>
        <taxon>Actinomycetota</taxon>
        <taxon>Actinomycetes</taxon>
        <taxon>Micrococcales</taxon>
        <taxon>Luteimicrobium</taxon>
    </lineage>
</organism>
<keyword evidence="3" id="KW-1185">Reference proteome</keyword>
<evidence type="ECO:0000313" key="2">
    <source>
        <dbReference type="EMBL" id="PJI86655.1"/>
    </source>
</evidence>
<proteinExistence type="predicted"/>
<evidence type="ECO:0008006" key="4">
    <source>
        <dbReference type="Google" id="ProtNLM"/>
    </source>
</evidence>
<dbReference type="RefSeq" id="WP_157803840.1">
    <property type="nucleotide sequence ID" value="NZ_PGTZ01000010.1"/>
</dbReference>
<evidence type="ECO:0000256" key="1">
    <source>
        <dbReference type="SAM" id="MobiDB-lite"/>
    </source>
</evidence>
<dbReference type="EMBL" id="PGTZ01000010">
    <property type="protein sequence ID" value="PJI86655.1"/>
    <property type="molecule type" value="Genomic_DNA"/>
</dbReference>
<accession>A0A2M8W6U2</accession>
<feature type="compositionally biased region" description="Basic and acidic residues" evidence="1">
    <location>
        <begin position="193"/>
        <end position="217"/>
    </location>
</feature>
<feature type="region of interest" description="Disordered" evidence="1">
    <location>
        <begin position="161"/>
        <end position="234"/>
    </location>
</feature>
<dbReference type="OrthoDB" id="9798761at2"/>
<name>A0A2M8W6U2_9MICO</name>
<feature type="region of interest" description="Disordered" evidence="1">
    <location>
        <begin position="276"/>
        <end position="296"/>
    </location>
</feature>
<gene>
    <name evidence="2" type="ORF">CLV34_2575</name>
</gene>
<reference evidence="2 3" key="1">
    <citation type="submission" date="2017-11" db="EMBL/GenBank/DDBJ databases">
        <title>Genomic Encyclopedia of Archaeal and Bacterial Type Strains, Phase II (KMG-II): From Individual Species to Whole Genera.</title>
        <authorList>
            <person name="Goeker M."/>
        </authorList>
    </citation>
    <scope>NUCLEOTIDE SEQUENCE [LARGE SCALE GENOMIC DNA]</scope>
    <source>
        <strain evidence="2 3">DSM 22413</strain>
    </source>
</reference>
<dbReference type="AlphaFoldDB" id="A0A2M8W6U2"/>
<comment type="caution">
    <text evidence="2">The sequence shown here is derived from an EMBL/GenBank/DDBJ whole genome shotgun (WGS) entry which is preliminary data.</text>
</comment>
<protein>
    <recommendedName>
        <fullName evidence="4">GIY-YIG catalytic domain-containing protein</fullName>
    </recommendedName>
</protein>
<sequence>MSTTPVNVPIPSDAEAPVIADFVEHALRVAYVNRAHLSSLPAGDWDAPGVYVLLTGDGSGRVYVGRARRLRGRLFQHNTKEPLPWRRAVAVKRDTTDGFNTAEIGYLEGRVSAEVAALDNLTVVEGRSSGDETLPKHMMISLGSFVKSILGALRLAGVDTIRSNPETEPEDQTPRRGVIGRTGLVPCQVQQPRVERARPGRGDPPPEARTHGRDRERHGRRGDRRPRRRVQVAERCRCEGSGASVLERMDDLARRYARRPDARLDPAPVALATVWGPPEMTARSRRRHARARQEAP</sequence>